<dbReference type="GO" id="GO:0006260">
    <property type="term" value="P:DNA replication"/>
    <property type="evidence" value="ECO:0007669"/>
    <property type="project" value="InterPro"/>
</dbReference>
<evidence type="ECO:0000313" key="4">
    <source>
        <dbReference type="EMBL" id="KAK3261992.1"/>
    </source>
</evidence>
<gene>
    <name evidence="4" type="ORF">CYMTET_29131</name>
</gene>
<name>A0AAE0KV95_9CHLO</name>
<accession>A0AAE0KV95</accession>
<sequence length="73" mass="8088">MMQVSAADGVGLAVRLAPGGDYNTEFLEFEGIVEDSGTIREEVHTNFGNSFDMESYNELCKLSNAEHKHLFCD</sequence>
<dbReference type="SUPFAM" id="SSF50249">
    <property type="entry name" value="Nucleic acid-binding proteins"/>
    <property type="match status" value="1"/>
</dbReference>
<comment type="caution">
    <text evidence="4">The sequence shown here is derived from an EMBL/GenBank/DDBJ whole genome shotgun (WGS) entry which is preliminary data.</text>
</comment>
<dbReference type="InterPro" id="IPR013970">
    <property type="entry name" value="Rfa2"/>
</dbReference>
<comment type="similarity">
    <text evidence="2">Belongs to the replication factor A protein 3 family.</text>
</comment>
<dbReference type="Proteomes" id="UP001190700">
    <property type="component" value="Unassembled WGS sequence"/>
</dbReference>
<reference evidence="4 5" key="1">
    <citation type="journal article" date="2015" name="Genome Biol. Evol.">
        <title>Comparative Genomics of a Bacterivorous Green Alga Reveals Evolutionary Causalities and Consequences of Phago-Mixotrophic Mode of Nutrition.</title>
        <authorList>
            <person name="Burns J.A."/>
            <person name="Paasch A."/>
            <person name="Narechania A."/>
            <person name="Kim E."/>
        </authorList>
    </citation>
    <scope>NUCLEOTIDE SEQUENCE [LARGE SCALE GENOMIC DNA]</scope>
    <source>
        <strain evidence="4 5">PLY_AMNH</strain>
    </source>
</reference>
<dbReference type="Gene3D" id="2.40.50.140">
    <property type="entry name" value="Nucleic acid-binding proteins"/>
    <property type="match status" value="1"/>
</dbReference>
<comment type="subcellular location">
    <subcellularLocation>
        <location evidence="1">Nucleus</location>
    </subcellularLocation>
</comment>
<evidence type="ECO:0000256" key="1">
    <source>
        <dbReference type="ARBA" id="ARBA00004123"/>
    </source>
</evidence>
<dbReference type="GO" id="GO:0006310">
    <property type="term" value="P:DNA recombination"/>
    <property type="evidence" value="ECO:0007669"/>
    <property type="project" value="InterPro"/>
</dbReference>
<evidence type="ECO:0000313" key="5">
    <source>
        <dbReference type="Proteomes" id="UP001190700"/>
    </source>
</evidence>
<dbReference type="PANTHER" id="PTHR47058:SF3">
    <property type="entry name" value="REPLICATION PROTEIN A 14 KDA SUBUNIT A-RELATED"/>
    <property type="match status" value="1"/>
</dbReference>
<evidence type="ECO:0000256" key="3">
    <source>
        <dbReference type="ARBA" id="ARBA00023242"/>
    </source>
</evidence>
<dbReference type="InterPro" id="IPR012340">
    <property type="entry name" value="NA-bd_OB-fold"/>
</dbReference>
<dbReference type="Pfam" id="PF08661">
    <property type="entry name" value="Rep_fac-A_3"/>
    <property type="match status" value="1"/>
</dbReference>
<dbReference type="GO" id="GO:0006281">
    <property type="term" value="P:DNA repair"/>
    <property type="evidence" value="ECO:0007669"/>
    <property type="project" value="InterPro"/>
</dbReference>
<keyword evidence="5" id="KW-1185">Reference proteome</keyword>
<dbReference type="PANTHER" id="PTHR47058">
    <property type="entry name" value="REPLICATION PROTEIN A 14 KDA SUBUNIT A-RELATED"/>
    <property type="match status" value="1"/>
</dbReference>
<dbReference type="GO" id="GO:0003677">
    <property type="term" value="F:DNA binding"/>
    <property type="evidence" value="ECO:0007669"/>
    <property type="project" value="InterPro"/>
</dbReference>
<proteinExistence type="inferred from homology"/>
<dbReference type="AlphaFoldDB" id="A0AAE0KV95"/>
<keyword evidence="3" id="KW-0539">Nucleus</keyword>
<organism evidence="4 5">
    <name type="scientific">Cymbomonas tetramitiformis</name>
    <dbReference type="NCBI Taxonomy" id="36881"/>
    <lineage>
        <taxon>Eukaryota</taxon>
        <taxon>Viridiplantae</taxon>
        <taxon>Chlorophyta</taxon>
        <taxon>Pyramimonadophyceae</taxon>
        <taxon>Pyramimonadales</taxon>
        <taxon>Pyramimonadaceae</taxon>
        <taxon>Cymbomonas</taxon>
    </lineage>
</organism>
<dbReference type="GO" id="GO:0031981">
    <property type="term" value="C:nuclear lumen"/>
    <property type="evidence" value="ECO:0007669"/>
    <property type="project" value="UniProtKB-ARBA"/>
</dbReference>
<protein>
    <submittedName>
        <fullName evidence="4">Replication protein A 14 kDa subunit B</fullName>
    </submittedName>
</protein>
<dbReference type="EMBL" id="LGRX02016521">
    <property type="protein sequence ID" value="KAK3261992.1"/>
    <property type="molecule type" value="Genomic_DNA"/>
</dbReference>
<evidence type="ECO:0000256" key="2">
    <source>
        <dbReference type="ARBA" id="ARBA00009761"/>
    </source>
</evidence>